<dbReference type="EMBL" id="CP111021">
    <property type="protein sequence ID" value="WAR17863.1"/>
    <property type="molecule type" value="Genomic_DNA"/>
</dbReference>
<dbReference type="Proteomes" id="UP001164746">
    <property type="component" value="Chromosome 10"/>
</dbReference>
<accession>A0ABY7F6P9</accession>
<gene>
    <name evidence="3" type="ORF">MAR_032457</name>
</gene>
<dbReference type="PROSITE" id="PS50084">
    <property type="entry name" value="KH_TYPE_1"/>
    <property type="match status" value="1"/>
</dbReference>
<dbReference type="InterPro" id="IPR038765">
    <property type="entry name" value="Papain-like_cys_pep_sf"/>
</dbReference>
<dbReference type="SUPFAM" id="SSF54001">
    <property type="entry name" value="Cysteine proteinases"/>
    <property type="match status" value="1"/>
</dbReference>
<dbReference type="InterPro" id="IPR050164">
    <property type="entry name" value="Peptidase_C19"/>
</dbReference>
<evidence type="ECO:0000256" key="1">
    <source>
        <dbReference type="PROSITE-ProRule" id="PRU00117"/>
    </source>
</evidence>
<dbReference type="Gene3D" id="3.90.70.10">
    <property type="entry name" value="Cysteine proteinases"/>
    <property type="match status" value="1"/>
</dbReference>
<sequence length="493" mass="54923">MGVSLEMYRQRIGRYKNHAKGIIDESDSDISQCDVVEGFHENSEGWTEIIRKKLQVEVPKPCIQEIRGQGDSNMNSIKEKSGLRSIAVDRRRQKAKWRVITMRGSVKSMQKARAMIQAMIADWQQKFNNSSSHETVRKEQLVTKVSGASIKETTSSNSQLATSLSSFELANHKAMDTSNVTTEKSDVTMEASDVTLETYAEVGACAQAPSPTRSPQQSSVTIIGGVAPRPQAPKLSDLGRQRWSETHNTTGSHDPIGLKNKNGQNLCFANAALQCFLHTRILEILEQHQKCSGDVGCCKCQLRLFFESKGNTAEPILTAMKDIWPKYKLGQQEDSHEFILRILEQLAVINGDSSSSSVNGLDKMFHGKLEYLDSCISCELKNSKPEAFSCLSVSVEKDLKLSLRRFLSPEEPDLCCNKCKTDGTMSKKIQLLDIPEMLILHAKRFLPDGGKDRTVMRVPPVLKIQCSNGVELCAGQTDLDSNGYVFFYKKRSS</sequence>
<dbReference type="PROSITE" id="PS50235">
    <property type="entry name" value="USP_3"/>
    <property type="match status" value="1"/>
</dbReference>
<dbReference type="Pfam" id="PF00013">
    <property type="entry name" value="KH_1"/>
    <property type="match status" value="1"/>
</dbReference>
<proteinExistence type="predicted"/>
<organism evidence="3 4">
    <name type="scientific">Mya arenaria</name>
    <name type="common">Soft-shell clam</name>
    <dbReference type="NCBI Taxonomy" id="6604"/>
    <lineage>
        <taxon>Eukaryota</taxon>
        <taxon>Metazoa</taxon>
        <taxon>Spiralia</taxon>
        <taxon>Lophotrochozoa</taxon>
        <taxon>Mollusca</taxon>
        <taxon>Bivalvia</taxon>
        <taxon>Autobranchia</taxon>
        <taxon>Heteroconchia</taxon>
        <taxon>Euheterodonta</taxon>
        <taxon>Imparidentia</taxon>
        <taxon>Neoheterodontei</taxon>
        <taxon>Myida</taxon>
        <taxon>Myoidea</taxon>
        <taxon>Myidae</taxon>
        <taxon>Mya</taxon>
    </lineage>
</organism>
<feature type="domain" description="USP" evidence="2">
    <location>
        <begin position="256"/>
        <end position="493"/>
    </location>
</feature>
<reference evidence="3" key="1">
    <citation type="submission" date="2022-11" db="EMBL/GenBank/DDBJ databases">
        <title>Centuries of genome instability and evolution in soft-shell clam transmissible cancer (bioRxiv).</title>
        <authorList>
            <person name="Hart S.F.M."/>
            <person name="Yonemitsu M.A."/>
            <person name="Giersch R.M."/>
            <person name="Beal B.F."/>
            <person name="Arriagada G."/>
            <person name="Davis B.W."/>
            <person name="Ostrander E.A."/>
            <person name="Goff S.P."/>
            <person name="Metzger M.J."/>
        </authorList>
    </citation>
    <scope>NUCLEOTIDE SEQUENCE</scope>
    <source>
        <strain evidence="3">MELC-2E11</strain>
        <tissue evidence="3">Siphon/mantle</tissue>
    </source>
</reference>
<name>A0ABY7F6P9_MYAAR</name>
<evidence type="ECO:0000313" key="4">
    <source>
        <dbReference type="Proteomes" id="UP001164746"/>
    </source>
</evidence>
<evidence type="ECO:0000259" key="2">
    <source>
        <dbReference type="PROSITE" id="PS50235"/>
    </source>
</evidence>
<dbReference type="Gene3D" id="3.30.1370.10">
    <property type="entry name" value="K Homology domain, type 1"/>
    <property type="match status" value="1"/>
</dbReference>
<dbReference type="InterPro" id="IPR036612">
    <property type="entry name" value="KH_dom_type_1_sf"/>
</dbReference>
<dbReference type="Pfam" id="PF00443">
    <property type="entry name" value="UCH"/>
    <property type="match status" value="1"/>
</dbReference>
<dbReference type="PANTHER" id="PTHR24006">
    <property type="entry name" value="UBIQUITIN CARBOXYL-TERMINAL HYDROLASE"/>
    <property type="match status" value="1"/>
</dbReference>
<keyword evidence="4" id="KW-1185">Reference proteome</keyword>
<dbReference type="InterPro" id="IPR028889">
    <property type="entry name" value="USP"/>
</dbReference>
<evidence type="ECO:0000313" key="3">
    <source>
        <dbReference type="EMBL" id="WAR17863.1"/>
    </source>
</evidence>
<dbReference type="SUPFAM" id="SSF54791">
    <property type="entry name" value="Eukaryotic type KH-domain (KH-domain type I)"/>
    <property type="match status" value="1"/>
</dbReference>
<protein>
    <submittedName>
        <fullName evidence="3">UBP42-like protein</fullName>
    </submittedName>
</protein>
<dbReference type="InterPro" id="IPR004088">
    <property type="entry name" value="KH_dom_type_1"/>
</dbReference>
<dbReference type="InterPro" id="IPR001394">
    <property type="entry name" value="Peptidase_C19_UCH"/>
</dbReference>
<keyword evidence="1" id="KW-0694">RNA-binding</keyword>